<protein>
    <recommendedName>
        <fullName evidence="4">DUF2132 domain-containing protein</fullName>
    </recommendedName>
</protein>
<dbReference type="EMBL" id="CP000510">
    <property type="protein sequence ID" value="ABM03653.1"/>
    <property type="molecule type" value="Genomic_DNA"/>
</dbReference>
<dbReference type="InterPro" id="IPR036361">
    <property type="entry name" value="SAP_dom_sf"/>
</dbReference>
<dbReference type="AlphaFoldDB" id="A1SVY8"/>
<keyword evidence="3" id="KW-1185">Reference proteome</keyword>
<name>A1SVY8_PSYIN</name>
<evidence type="ECO:0000313" key="3">
    <source>
        <dbReference type="Proteomes" id="UP000000639"/>
    </source>
</evidence>
<evidence type="ECO:0000313" key="2">
    <source>
        <dbReference type="EMBL" id="ABM03653.1"/>
    </source>
</evidence>
<dbReference type="GO" id="GO:0003677">
    <property type="term" value="F:DNA binding"/>
    <property type="evidence" value="ECO:0007669"/>
    <property type="project" value="InterPro"/>
</dbReference>
<dbReference type="InterPro" id="IPR018668">
    <property type="entry name" value="DNA-binding_VF530-like"/>
</dbReference>
<gene>
    <name evidence="2" type="ordered locus">Ping_1877</name>
</gene>
<dbReference type="RefSeq" id="WP_011770213.1">
    <property type="nucleotide sequence ID" value="NC_008709.1"/>
</dbReference>
<organism evidence="2 3">
    <name type="scientific">Psychromonas ingrahamii (strain DSM 17664 / CCUG 51855 / 37)</name>
    <dbReference type="NCBI Taxonomy" id="357804"/>
    <lineage>
        <taxon>Bacteria</taxon>
        <taxon>Pseudomonadati</taxon>
        <taxon>Pseudomonadota</taxon>
        <taxon>Gammaproteobacteria</taxon>
        <taxon>Alteromonadales</taxon>
        <taxon>Psychromonadaceae</taxon>
        <taxon>Psychromonas</taxon>
    </lineage>
</organism>
<dbReference type="eggNOG" id="COG4628">
    <property type="taxonomic scope" value="Bacteria"/>
</dbReference>
<dbReference type="Proteomes" id="UP000000639">
    <property type="component" value="Chromosome"/>
</dbReference>
<evidence type="ECO:0000256" key="1">
    <source>
        <dbReference type="SAM" id="MobiDB-lite"/>
    </source>
</evidence>
<feature type="compositionally biased region" description="Basic and acidic residues" evidence="1">
    <location>
        <begin position="86"/>
        <end position="102"/>
    </location>
</feature>
<dbReference type="HOGENOM" id="CLU_111109_1_0_6"/>
<dbReference type="STRING" id="357804.Ping_1877"/>
<dbReference type="OrthoDB" id="9806870at2"/>
<proteinExistence type="predicted"/>
<dbReference type="KEGG" id="pin:Ping_1877"/>
<sequence length="145" mass="17014">MTEKKPNNPLYGLKLELLLTEISDHYGWELLSEGMCIDRFQYHTGMKSTAKFLRNNQWAREKVENFYLYQYKNFPYPDNKQLAIPPRDRQIPSDQKTDKPADITEESIVQLDKASKLRIYKTVSSTIKQHTSEPAYDPSNPWGIK</sequence>
<dbReference type="Gene3D" id="1.10.720.30">
    <property type="entry name" value="SAP domain"/>
    <property type="match status" value="1"/>
</dbReference>
<feature type="region of interest" description="Disordered" evidence="1">
    <location>
        <begin position="79"/>
        <end position="105"/>
    </location>
</feature>
<evidence type="ECO:0008006" key="4">
    <source>
        <dbReference type="Google" id="ProtNLM"/>
    </source>
</evidence>
<dbReference type="Pfam" id="PF09905">
    <property type="entry name" value="VF530"/>
    <property type="match status" value="1"/>
</dbReference>
<accession>A1SVY8</accession>
<reference evidence="2 3" key="1">
    <citation type="submission" date="2007-01" db="EMBL/GenBank/DDBJ databases">
        <title>Complete sequence of Psychromonas ingrahamii 37.</title>
        <authorList>
            <consortium name="US DOE Joint Genome Institute"/>
            <person name="Copeland A."/>
            <person name="Lucas S."/>
            <person name="Lapidus A."/>
            <person name="Barry K."/>
            <person name="Detter J.C."/>
            <person name="Glavina del Rio T."/>
            <person name="Hammon N."/>
            <person name="Israni S."/>
            <person name="Dalin E."/>
            <person name="Tice H."/>
            <person name="Pitluck S."/>
            <person name="Thompson L.S."/>
            <person name="Brettin T."/>
            <person name="Bruce D."/>
            <person name="Han C."/>
            <person name="Tapia R."/>
            <person name="Schmutz J."/>
            <person name="Larimer F."/>
            <person name="Land M."/>
            <person name="Hauser L."/>
            <person name="Kyrpides N."/>
            <person name="Ivanova N."/>
            <person name="Staley J."/>
            <person name="Richardson P."/>
        </authorList>
    </citation>
    <scope>NUCLEOTIDE SEQUENCE [LARGE SCALE GENOMIC DNA]</scope>
    <source>
        <strain evidence="2 3">37</strain>
    </source>
</reference>